<evidence type="ECO:0000313" key="2">
    <source>
        <dbReference type="EMBL" id="QEE21569.1"/>
    </source>
</evidence>
<dbReference type="InterPro" id="IPR025565">
    <property type="entry name" value="DUF4328"/>
</dbReference>
<dbReference type="KEGG" id="yti:FNA67_15840"/>
<evidence type="ECO:0000313" key="3">
    <source>
        <dbReference type="Proteomes" id="UP000321062"/>
    </source>
</evidence>
<accession>A0A5B9DS07</accession>
<proteinExistence type="predicted"/>
<feature type="domain" description="DUF4328" evidence="1">
    <location>
        <begin position="66"/>
        <end position="213"/>
    </location>
</feature>
<protein>
    <submittedName>
        <fullName evidence="2">DUF4328 domain-containing protein</fullName>
    </submittedName>
</protein>
<dbReference type="AlphaFoldDB" id="A0A5B9DS07"/>
<evidence type="ECO:0000259" key="1">
    <source>
        <dbReference type="Pfam" id="PF14219"/>
    </source>
</evidence>
<dbReference type="OrthoDB" id="4174975at2"/>
<keyword evidence="3" id="KW-1185">Reference proteome</keyword>
<dbReference type="Pfam" id="PF14219">
    <property type="entry name" value="DUF4328"/>
    <property type="match status" value="1"/>
</dbReference>
<dbReference type="RefSeq" id="WP_147656853.1">
    <property type="nucleotide sequence ID" value="NZ_BMFM01000001.1"/>
</dbReference>
<dbReference type="EMBL" id="CP041690">
    <property type="protein sequence ID" value="QEE21569.1"/>
    <property type="molecule type" value="Genomic_DNA"/>
</dbReference>
<name>A0A5B9DS07_9HYPH</name>
<organism evidence="2 3">
    <name type="scientific">Paradevosia tibetensis</name>
    <dbReference type="NCBI Taxonomy" id="1447062"/>
    <lineage>
        <taxon>Bacteria</taxon>
        <taxon>Pseudomonadati</taxon>
        <taxon>Pseudomonadota</taxon>
        <taxon>Alphaproteobacteria</taxon>
        <taxon>Hyphomicrobiales</taxon>
        <taxon>Devosiaceae</taxon>
        <taxon>Paradevosia</taxon>
    </lineage>
</organism>
<gene>
    <name evidence="2" type="ORF">FNA67_15840</name>
</gene>
<sequence length="243" mass="27298">MSDHLRPAYARPTRLSRWLIFFLVLNLLAAAVAVVTGFLARLPLVQLRRGNASDAVISAVLETEFRHNLVSAIHGVLGIVVAVLFLTWVYRVACNAHALAIKPMRFTPGAAVGWYFAPIFNLFRPYQAMFEIWSVSADPEAPYRRRRTDALALWWFLWLTTNFMFSVAIAIMVFSRKDDIGGLLVGNVFRLGGDALSVPLALVIMRIVSRLNRLQAAYRDRQHSHAQEHEAVPPAANTNFARV</sequence>
<dbReference type="Proteomes" id="UP000321062">
    <property type="component" value="Chromosome"/>
</dbReference>
<reference evidence="2 3" key="1">
    <citation type="journal article" date="2015" name="Int. J. Syst. Evol. Microbiol.">
        <title>Youhaiella tibetensis gen. nov., sp. nov., isolated from subsurface sediment.</title>
        <authorList>
            <person name="Wang Y.X."/>
            <person name="Huang F.Q."/>
            <person name="Nogi Y."/>
            <person name="Pang S.J."/>
            <person name="Wang P.K."/>
            <person name="Lv J."/>
        </authorList>
    </citation>
    <scope>NUCLEOTIDE SEQUENCE [LARGE SCALE GENOMIC DNA]</scope>
    <source>
        <strain evidence="3">fig4</strain>
    </source>
</reference>